<dbReference type="Proteomes" id="UP000192596">
    <property type="component" value="Unassembled WGS sequence"/>
</dbReference>
<comment type="caution">
    <text evidence="2">The sequence shown here is derived from an EMBL/GenBank/DDBJ whole genome shotgun (WGS) entry which is preliminary data.</text>
</comment>
<proteinExistence type="predicted"/>
<organism evidence="2 3">
    <name type="scientific">Cryoendolithus antarcticus</name>
    <dbReference type="NCBI Taxonomy" id="1507870"/>
    <lineage>
        <taxon>Eukaryota</taxon>
        <taxon>Fungi</taxon>
        <taxon>Dikarya</taxon>
        <taxon>Ascomycota</taxon>
        <taxon>Pezizomycotina</taxon>
        <taxon>Dothideomycetes</taxon>
        <taxon>Dothideomycetidae</taxon>
        <taxon>Cladosporiales</taxon>
        <taxon>Cladosporiaceae</taxon>
        <taxon>Cryoendolithus</taxon>
    </lineage>
</organism>
<accession>A0A1V8T4P2</accession>
<dbReference type="STRING" id="1507870.A0A1V8T4P2"/>
<reference evidence="3" key="1">
    <citation type="submission" date="2017-03" db="EMBL/GenBank/DDBJ databases">
        <title>Genomes of endolithic fungi from Antarctica.</title>
        <authorList>
            <person name="Coleine C."/>
            <person name="Masonjones S."/>
            <person name="Stajich J.E."/>
        </authorList>
    </citation>
    <scope>NUCLEOTIDE SEQUENCE [LARGE SCALE GENOMIC DNA]</scope>
    <source>
        <strain evidence="3">CCFEE 5527</strain>
    </source>
</reference>
<gene>
    <name evidence="2" type="ORF">B0A48_08766</name>
</gene>
<evidence type="ECO:0000256" key="1">
    <source>
        <dbReference type="SAM" id="MobiDB-lite"/>
    </source>
</evidence>
<protein>
    <submittedName>
        <fullName evidence="2">Uncharacterized protein</fullName>
    </submittedName>
</protein>
<dbReference type="EMBL" id="NAJO01000017">
    <property type="protein sequence ID" value="OQO06178.1"/>
    <property type="molecule type" value="Genomic_DNA"/>
</dbReference>
<evidence type="ECO:0000313" key="3">
    <source>
        <dbReference type="Proteomes" id="UP000192596"/>
    </source>
</evidence>
<feature type="compositionally biased region" description="Pro residues" evidence="1">
    <location>
        <begin position="731"/>
        <end position="747"/>
    </location>
</feature>
<feature type="region of interest" description="Disordered" evidence="1">
    <location>
        <begin position="726"/>
        <end position="753"/>
    </location>
</feature>
<sequence>MDVVCIPADLTAFVLNDKSCDGPSYLAPITQPNYMGLQLENNLIQHDVLDHVDFHLSTPVGKNPRLADPSTNPFSLRQNRLGVYLHWSLPRLYRTATATTNEATGTQDPSQPVFRNVPNRWLVIRHLNMDTRHPKVDMQQEYQSWVIESDRVRKIDDITDDKTDLEVDCVPFVAASGSNDPTIFAQQIEVFLGRREAHLDWTPGKVNPQPGYPLRPEDAAPTPGLTVMNSSNPLFPDYVMHNSNVFSMIDSFQMPNTSDHLDTADADYFVLGWHTDRKDSPLFDSNPDVVGTLSSRLATLLLQMPDGDSDQAVKDILKAHGIYNVLVHGSIYGVNYRESPQQKTPSAADEVAIKFTPNVKMEPLSMGTTALDGILTFLEAHNKDHMNDEETVFGSGTGAIAEDVLSLASLLYASDDSYNERVKAQDLLYTTNYARDAGGFEWHFDGKATDNKVAFPSPTEQGQLATLNDLQSEYDSLASKLQSLRWDMFSLWWKFVSDPGWTDTGLQADYTSKVRKLKKLITDANARVGDLTQQITKLSKASTFKRSAKAPFFIRKDPTLCIAGIKSGWPDDFLDKAVCRLAQQGPLKVRTTSRADAFFSQAGKPLFGDSDLRIPARKLFEEFLDRVSSPSLIVTSDRAHRAWGGKNPFQPLFIEWEAQYYHIDRHEWSVGVSPSPVGHKHSQVRYRLNSQLSPADQKDVRTISGRVILTPQPSFSLEAVVKQAISGGTPKPEPVTPDPNKPTPAPDPSAAQATLDSSVLPLTQKEIDDVLANIRKLQFISAPLSGLTEHLLTRYEGSHVKPNYRTQGQSLTSMKAAKDKCKAIDAEVDKGQPSMVDLIGPESALTPYANLLSFDSKNYPGVPFKPATHGQMFFTKLNLIDKFGQAVCVIEPKPTPRPRDVNDKRPLPPLPPTLYPCISDFLSPDPWMKTEKLNTVYDEDRNDVGDKHKWPVTRFIQLTPSINQNARINVSFLNANLDNKAPYWYETNDDTHESPVFGWLVLNYQDQGLQFFCSDGTFYREVRVGGPTGTVGSSKWLPFNPPSKAQDTGNRQLDEFIGRVTTYVPTNADGTPVKDETPAKYLQALFDMINGAIKNMPYPPSDYAAFANSIVGKPLALVNIGWSLELQAPPLKYQNTLGNKPANDQDDLLSYKFPIKIGDKDRPFDGMVGYCMTDNASSNATHWDKLFTYFPSIAKDATKRFINLTANQLFPLSPYFNDPALTSSIIRTRTDKYTITTAIIDPYTPIHAFSPSLPIKSLRLQPWTIQQAFSRMTAFFRLGPHLLSGDVPTYNEKPLSAETWNTSTPPQDPGAASPIDKTATAPIRLPISGRKGMWQWLQPYDLAGADSKADRITKFSAMDVGEEDTKIRKERAPYAFVEGYLQLARPLLKADIGISAGK</sequence>
<dbReference type="InParanoid" id="A0A1V8T4P2"/>
<evidence type="ECO:0000313" key="2">
    <source>
        <dbReference type="EMBL" id="OQO06178.1"/>
    </source>
</evidence>
<keyword evidence="3" id="KW-1185">Reference proteome</keyword>
<feature type="region of interest" description="Disordered" evidence="1">
    <location>
        <begin position="1297"/>
        <end position="1319"/>
    </location>
</feature>
<name>A0A1V8T4P2_9PEZI</name>
<dbReference type="OrthoDB" id="2992173at2759"/>